<reference evidence="2" key="1">
    <citation type="submission" date="2022-11" db="UniProtKB">
        <authorList>
            <consortium name="WormBaseParasite"/>
        </authorList>
    </citation>
    <scope>IDENTIFICATION</scope>
</reference>
<dbReference type="WBParaSite" id="ES5_v2.g23653.t1">
    <property type="protein sequence ID" value="ES5_v2.g23653.t1"/>
    <property type="gene ID" value="ES5_v2.g23653"/>
</dbReference>
<accession>A0AC34G3B2</accession>
<name>A0AC34G3B2_9BILA</name>
<proteinExistence type="predicted"/>
<organism evidence="1 2">
    <name type="scientific">Panagrolaimus sp. ES5</name>
    <dbReference type="NCBI Taxonomy" id="591445"/>
    <lineage>
        <taxon>Eukaryota</taxon>
        <taxon>Metazoa</taxon>
        <taxon>Ecdysozoa</taxon>
        <taxon>Nematoda</taxon>
        <taxon>Chromadorea</taxon>
        <taxon>Rhabditida</taxon>
        <taxon>Tylenchina</taxon>
        <taxon>Panagrolaimomorpha</taxon>
        <taxon>Panagrolaimoidea</taxon>
        <taxon>Panagrolaimidae</taxon>
        <taxon>Panagrolaimus</taxon>
    </lineage>
</organism>
<sequence>MSNFISVKLDNPSRTYLPGSNVTGKVYVFLAKPKKVRNITLFAAGRAKTTFDYQSVLPCGFEKTFFEYFFVLWKPTNGENEVIPAGKYYFEFSFKIPSDCLPNFEGQFGNIQYSIKAKMDIPLQLNLKSEQHFNIESILPSTIINKIVKQHFTDQFSASEVINVEVSFYFDF</sequence>
<evidence type="ECO:0000313" key="2">
    <source>
        <dbReference type="WBParaSite" id="ES5_v2.g23653.t1"/>
    </source>
</evidence>
<protein>
    <submittedName>
        <fullName evidence="2">Arrestin-like N-terminal domain-containing protein</fullName>
    </submittedName>
</protein>
<evidence type="ECO:0000313" key="1">
    <source>
        <dbReference type="Proteomes" id="UP000887579"/>
    </source>
</evidence>
<dbReference type="Proteomes" id="UP000887579">
    <property type="component" value="Unplaced"/>
</dbReference>